<reference evidence="4" key="1">
    <citation type="submission" date="2025-08" db="UniProtKB">
        <authorList>
            <consortium name="RefSeq"/>
        </authorList>
    </citation>
    <scope>IDENTIFICATION</scope>
</reference>
<feature type="transmembrane region" description="Helical" evidence="2">
    <location>
        <begin position="289"/>
        <end position="309"/>
    </location>
</feature>
<evidence type="ECO:0000313" key="3">
    <source>
        <dbReference type="Proteomes" id="UP000515150"/>
    </source>
</evidence>
<dbReference type="InParanoid" id="A0A6P7LTF6"/>
<dbReference type="InterPro" id="IPR019172">
    <property type="entry name" value="Osteopetrosis-assoc_TM_1"/>
</dbReference>
<name>A0A6P7LTF6_BETSP</name>
<dbReference type="AlphaFoldDB" id="A0A6P7LTF6"/>
<dbReference type="OrthoDB" id="8021850at2759"/>
<organism evidence="3 4">
    <name type="scientific">Betta splendens</name>
    <name type="common">Siamese fighting fish</name>
    <dbReference type="NCBI Taxonomy" id="158456"/>
    <lineage>
        <taxon>Eukaryota</taxon>
        <taxon>Metazoa</taxon>
        <taxon>Chordata</taxon>
        <taxon>Craniata</taxon>
        <taxon>Vertebrata</taxon>
        <taxon>Euteleostomi</taxon>
        <taxon>Actinopterygii</taxon>
        <taxon>Neopterygii</taxon>
        <taxon>Teleostei</taxon>
        <taxon>Neoteleostei</taxon>
        <taxon>Acanthomorphata</taxon>
        <taxon>Anabantaria</taxon>
        <taxon>Anabantiformes</taxon>
        <taxon>Anabantoidei</taxon>
        <taxon>Osphronemidae</taxon>
        <taxon>Betta</taxon>
    </lineage>
</organism>
<keyword evidence="3" id="KW-1185">Reference proteome</keyword>
<dbReference type="Proteomes" id="UP000515150">
    <property type="component" value="Chromosome 24"/>
</dbReference>
<accession>A0A6P7LTF6</accession>
<keyword evidence="2 4" id="KW-0812">Transmembrane</keyword>
<dbReference type="GO" id="GO:0005829">
    <property type="term" value="C:cytosol"/>
    <property type="evidence" value="ECO:0007669"/>
    <property type="project" value="TreeGrafter"/>
</dbReference>
<dbReference type="RefSeq" id="XP_028997163.1">
    <property type="nucleotide sequence ID" value="XM_029141330.3"/>
</dbReference>
<feature type="compositionally biased region" description="Low complexity" evidence="1">
    <location>
        <begin position="67"/>
        <end position="82"/>
    </location>
</feature>
<dbReference type="CTD" id="28962"/>
<evidence type="ECO:0000256" key="2">
    <source>
        <dbReference type="SAM" id="Phobius"/>
    </source>
</evidence>
<sequence>MITLEPGNQLCRAKEEQQMLLLVFSTMSPNRNCGYFILFSLTYYSLVFGDGTVITASGPADQFLRISPSSRPAPSAASERSSGVGPRLDSSFSPSLLSSFPEGLEINDYCIELLHAFGQRYVAYVNCLVPAARPVKMCQNCFSSYGSVVDIYANITDKTGPGNVSCRDSLLRSDRVMVVYSLYSSLKDLWEKARCDKCVTENRSLTNDTLYFTTALNQTLTCFEKYQEGNHTELCKNCRATYKGLNALYSGMEKNQSLCIDIEDAMNLTRRLWSKSFACSLSREETVPVIAVSSFMLFLPIIFYLSSFLHSEQKKRKLIHPKRAKSYASLMNIQDKLN</sequence>
<protein>
    <submittedName>
        <fullName evidence="4">Osteopetrosis-associated transmembrane protein 1</fullName>
    </submittedName>
</protein>
<evidence type="ECO:0000313" key="4">
    <source>
        <dbReference type="RefSeq" id="XP_028997163.1"/>
    </source>
</evidence>
<dbReference type="Pfam" id="PF09777">
    <property type="entry name" value="OSTMP1"/>
    <property type="match status" value="1"/>
</dbReference>
<gene>
    <name evidence="4" type="primary">ostm1</name>
</gene>
<dbReference type="KEGG" id="bspl:114849660"/>
<keyword evidence="2" id="KW-1133">Transmembrane helix</keyword>
<keyword evidence="2" id="KW-0472">Membrane</keyword>
<proteinExistence type="predicted"/>
<dbReference type="PANTHER" id="PTHR15644:SF2">
    <property type="entry name" value="OSTEOPETROSIS-ASSOCIATED TRANSMEMBRANE PROTEIN 1"/>
    <property type="match status" value="1"/>
</dbReference>
<evidence type="ECO:0000256" key="1">
    <source>
        <dbReference type="SAM" id="MobiDB-lite"/>
    </source>
</evidence>
<dbReference type="GeneID" id="114849660"/>
<feature type="region of interest" description="Disordered" evidence="1">
    <location>
        <begin position="67"/>
        <end position="89"/>
    </location>
</feature>
<dbReference type="PANTHER" id="PTHR15644">
    <property type="entry name" value="OSTEOPETROSIS ASSOCIATED TRANSMEMBRANE PROTEIN 1"/>
    <property type="match status" value="1"/>
</dbReference>